<evidence type="ECO:0000313" key="2">
    <source>
        <dbReference type="Proteomes" id="UP001148662"/>
    </source>
</evidence>
<keyword evidence="2" id="KW-1185">Reference proteome</keyword>
<proteinExistence type="predicted"/>
<name>A0ACC1TFE5_9APHY</name>
<accession>A0ACC1TFE5</accession>
<gene>
    <name evidence="1" type="ORF">NM688_g9</name>
</gene>
<evidence type="ECO:0000313" key="1">
    <source>
        <dbReference type="EMBL" id="KAJ3559967.1"/>
    </source>
</evidence>
<protein>
    <submittedName>
        <fullName evidence="1">Uncharacterized protein</fullName>
    </submittedName>
</protein>
<comment type="caution">
    <text evidence="1">The sequence shown here is derived from an EMBL/GenBank/DDBJ whole genome shotgun (WGS) entry which is preliminary data.</text>
</comment>
<organism evidence="1 2">
    <name type="scientific">Phlebia brevispora</name>
    <dbReference type="NCBI Taxonomy" id="194682"/>
    <lineage>
        <taxon>Eukaryota</taxon>
        <taxon>Fungi</taxon>
        <taxon>Dikarya</taxon>
        <taxon>Basidiomycota</taxon>
        <taxon>Agaricomycotina</taxon>
        <taxon>Agaricomycetes</taxon>
        <taxon>Polyporales</taxon>
        <taxon>Meruliaceae</taxon>
        <taxon>Phlebia</taxon>
    </lineage>
</organism>
<dbReference type="Proteomes" id="UP001148662">
    <property type="component" value="Unassembled WGS sequence"/>
</dbReference>
<sequence>MPQLARYVAQFQAAEIYVATRYADDVKVVESLRTSWEDMSLIPLYLYFPCAKSTLDPNGRHASREPASAINQRRLMEREQYFSHKSRVTPLAMFIRSAFPNDLYDLFIESSDKEDLPKLSLVNSYFCYRSQAVIFRELRIMAGPLCILRKVRKAIEDDEDEDDGILLPDTFKEILPGFRKLRPNALVHVRKVTFSGLSEYEKLTTELGSDPHLDICVLQMFLSRLPRVETVHISNVLWTPCMQKRLHPRNHRCTDEELSIALTELSLSHIAHARPADNIFDILQVVRICDNLFVSDVRWNNPGSWAGLTIRLGRSDIRRLFLRFPLTYGDCHELTLRFPVITHLTHLEVRHLGEESHAFFWDLLDLNCDSLKVLKAAVKMNSFSVERWSDLPTFCCIKLEEVTLSVHLRLHQGHSTCAGASTLQAALETLPVSMEVLRINLISLSPTTNFSCLLRHRVDWITMASTLKASGRLEEVHLTMISPDAIDRNEVVHRNWEAEVRKALNPIDVFFSSVATKDQSSLLV</sequence>
<reference evidence="1" key="1">
    <citation type="submission" date="2022-07" db="EMBL/GenBank/DDBJ databases">
        <title>Genome Sequence of Phlebia brevispora.</title>
        <authorList>
            <person name="Buettner E."/>
        </authorList>
    </citation>
    <scope>NUCLEOTIDE SEQUENCE</scope>
    <source>
        <strain evidence="1">MPL23</strain>
    </source>
</reference>
<dbReference type="EMBL" id="JANHOG010000001">
    <property type="protein sequence ID" value="KAJ3559967.1"/>
    <property type="molecule type" value="Genomic_DNA"/>
</dbReference>